<organism evidence="2 3">
    <name type="scientific">Panagrolaimus superbus</name>
    <dbReference type="NCBI Taxonomy" id="310955"/>
    <lineage>
        <taxon>Eukaryota</taxon>
        <taxon>Metazoa</taxon>
        <taxon>Ecdysozoa</taxon>
        <taxon>Nematoda</taxon>
        <taxon>Chromadorea</taxon>
        <taxon>Rhabditida</taxon>
        <taxon>Tylenchina</taxon>
        <taxon>Panagrolaimomorpha</taxon>
        <taxon>Panagrolaimoidea</taxon>
        <taxon>Panagrolaimidae</taxon>
        <taxon>Panagrolaimus</taxon>
    </lineage>
</organism>
<sequence>MILMNMHKLTSAEASDESKEILSSLETSNLNVIDSSTEDDDNTEPSKASKLPLSSSLTSAEESILRKFQHQLPNQSAGLIKKTSTTTNLHRIVAADKPIESSEDSSLSFA</sequence>
<evidence type="ECO:0000256" key="1">
    <source>
        <dbReference type="SAM" id="MobiDB-lite"/>
    </source>
</evidence>
<keyword evidence="2" id="KW-1185">Reference proteome</keyword>
<reference evidence="3" key="1">
    <citation type="submission" date="2022-11" db="UniProtKB">
        <authorList>
            <consortium name="WormBaseParasite"/>
        </authorList>
    </citation>
    <scope>IDENTIFICATION</scope>
</reference>
<proteinExistence type="predicted"/>
<dbReference type="AlphaFoldDB" id="A0A914Y2L3"/>
<protein>
    <submittedName>
        <fullName evidence="3">Uncharacterized protein</fullName>
    </submittedName>
</protein>
<evidence type="ECO:0000313" key="2">
    <source>
        <dbReference type="Proteomes" id="UP000887577"/>
    </source>
</evidence>
<feature type="region of interest" description="Disordered" evidence="1">
    <location>
        <begin position="1"/>
        <end position="56"/>
    </location>
</feature>
<feature type="compositionally biased region" description="Polar residues" evidence="1">
    <location>
        <begin position="24"/>
        <end position="35"/>
    </location>
</feature>
<evidence type="ECO:0000313" key="3">
    <source>
        <dbReference type="WBParaSite" id="PSU_v2.g13480.t1"/>
    </source>
</evidence>
<dbReference type="Proteomes" id="UP000887577">
    <property type="component" value="Unplaced"/>
</dbReference>
<name>A0A914Y2L3_9BILA</name>
<feature type="compositionally biased region" description="Low complexity" evidence="1">
    <location>
        <begin position="45"/>
        <end position="56"/>
    </location>
</feature>
<accession>A0A914Y2L3</accession>
<dbReference type="WBParaSite" id="PSU_v2.g13480.t1">
    <property type="protein sequence ID" value="PSU_v2.g13480.t1"/>
    <property type="gene ID" value="PSU_v2.g13480"/>
</dbReference>